<dbReference type="GO" id="GO:0016887">
    <property type="term" value="F:ATP hydrolysis activity"/>
    <property type="evidence" value="ECO:0007669"/>
    <property type="project" value="InterPro"/>
</dbReference>
<dbReference type="PANTHER" id="PTHR43335">
    <property type="entry name" value="ABC TRANSPORTER, ATP-BINDING PROTEIN"/>
    <property type="match status" value="1"/>
</dbReference>
<dbReference type="EMBL" id="JALXKZ020000004">
    <property type="protein sequence ID" value="MCV7628466.1"/>
    <property type="molecule type" value="Genomic_DNA"/>
</dbReference>
<keyword evidence="2" id="KW-0813">Transport</keyword>
<evidence type="ECO:0000256" key="4">
    <source>
        <dbReference type="ARBA" id="ARBA00022840"/>
    </source>
</evidence>
<organism evidence="6 7">
    <name type="scientific">Micrococcus luteus</name>
    <name type="common">Micrococcus lysodeikticus</name>
    <dbReference type="NCBI Taxonomy" id="1270"/>
    <lineage>
        <taxon>Bacteria</taxon>
        <taxon>Bacillati</taxon>
        <taxon>Actinomycetota</taxon>
        <taxon>Actinomycetes</taxon>
        <taxon>Micrococcales</taxon>
        <taxon>Micrococcaceae</taxon>
        <taxon>Micrococcus</taxon>
    </lineage>
</organism>
<dbReference type="PROSITE" id="PS50893">
    <property type="entry name" value="ABC_TRANSPORTER_2"/>
    <property type="match status" value="1"/>
</dbReference>
<dbReference type="InterPro" id="IPR027417">
    <property type="entry name" value="P-loop_NTPase"/>
</dbReference>
<dbReference type="PANTHER" id="PTHR43335:SF3">
    <property type="entry name" value="ABC TRANSPORTER"/>
    <property type="match status" value="1"/>
</dbReference>
<accession>A0AAP3ERM6</accession>
<evidence type="ECO:0000313" key="7">
    <source>
        <dbReference type="Proteomes" id="UP001205867"/>
    </source>
</evidence>
<proteinExistence type="inferred from homology"/>
<keyword evidence="3" id="KW-0547">Nucleotide-binding</keyword>
<sequence length="337" mass="35425">MTAPAPQPASPVLGVAAHDGIVAHGLARSFGAVHAVRDVSLTVPAGSVTALVGPNGSGKTTLLLILATLLRPDAGAVSVAGVDAVREPVEARRRLGWMPDTLGVWEELTCHDILASLGRLYGMGKAEASARADEQLEWVELTEFAHRPARVLSRGQQQRLSLARATVHRPSVLLLDEPANGLDPAARIRLRDDLRAMAAAGTAVLVSSHVLAELEEMSDRAVFLREGATVATQEFRAADDLARPYRIAGPDPTARDTLVRALEARGLTATAATGAGAGQRRDGVVVQLRGEAAAAALLADLVREGVLVSHFAPEGSRLENAYLGLHLEGPRTEGDRP</sequence>
<evidence type="ECO:0000313" key="6">
    <source>
        <dbReference type="EMBL" id="MCV7628466.1"/>
    </source>
</evidence>
<evidence type="ECO:0000256" key="2">
    <source>
        <dbReference type="ARBA" id="ARBA00022448"/>
    </source>
</evidence>
<reference evidence="6" key="1">
    <citation type="submission" date="2023-06" db="EMBL/GenBank/DDBJ databases">
        <title>lsaBGC provides a comprehensive framework for evolutionary analysis of biosynthetic gene clusters within focal taxa.</title>
        <authorList>
            <person name="Salamzade R."/>
            <person name="Sandstrom S."/>
            <person name="Kalan L.R."/>
        </authorList>
    </citation>
    <scope>NUCLEOTIDE SEQUENCE</scope>
    <source>
        <strain evidence="6">P3-SID899</strain>
    </source>
</reference>
<dbReference type="Gene3D" id="3.40.50.300">
    <property type="entry name" value="P-loop containing nucleotide triphosphate hydrolases"/>
    <property type="match status" value="1"/>
</dbReference>
<dbReference type="Pfam" id="PF00005">
    <property type="entry name" value="ABC_tran"/>
    <property type="match status" value="1"/>
</dbReference>
<comment type="caution">
    <text evidence="6">The sequence shown here is derived from an EMBL/GenBank/DDBJ whole genome shotgun (WGS) entry which is preliminary data.</text>
</comment>
<dbReference type="Proteomes" id="UP001205867">
    <property type="component" value="Unassembled WGS sequence"/>
</dbReference>
<evidence type="ECO:0000256" key="3">
    <source>
        <dbReference type="ARBA" id="ARBA00022741"/>
    </source>
</evidence>
<gene>
    <name evidence="6" type="ORF">M3A82_003790</name>
</gene>
<dbReference type="InterPro" id="IPR003439">
    <property type="entry name" value="ABC_transporter-like_ATP-bd"/>
</dbReference>
<protein>
    <submittedName>
        <fullName evidence="6">ABC transporter ATP-binding protein</fullName>
    </submittedName>
</protein>
<feature type="domain" description="ABC transporter" evidence="5">
    <location>
        <begin position="21"/>
        <end position="251"/>
    </location>
</feature>
<dbReference type="SMART" id="SM00382">
    <property type="entry name" value="AAA"/>
    <property type="match status" value="1"/>
</dbReference>
<evidence type="ECO:0000259" key="5">
    <source>
        <dbReference type="PROSITE" id="PS50893"/>
    </source>
</evidence>
<dbReference type="AlphaFoldDB" id="A0AAP3ERM6"/>
<evidence type="ECO:0000256" key="1">
    <source>
        <dbReference type="ARBA" id="ARBA00005417"/>
    </source>
</evidence>
<dbReference type="InterPro" id="IPR003593">
    <property type="entry name" value="AAA+_ATPase"/>
</dbReference>
<comment type="similarity">
    <text evidence="1">Belongs to the ABC transporter superfamily.</text>
</comment>
<name>A0AAP3ERM6_MICLU</name>
<dbReference type="GO" id="GO:0005524">
    <property type="term" value="F:ATP binding"/>
    <property type="evidence" value="ECO:0007669"/>
    <property type="project" value="UniProtKB-KW"/>
</dbReference>
<keyword evidence="4 6" id="KW-0067">ATP-binding</keyword>
<dbReference type="SUPFAM" id="SSF52540">
    <property type="entry name" value="P-loop containing nucleoside triphosphate hydrolases"/>
    <property type="match status" value="1"/>
</dbReference>